<comment type="similarity">
    <text evidence="1 12">Belongs to the ABC transporter superfamily. ABCF family. Translational throttle EttA subfamily.</text>
</comment>
<feature type="binding site" evidence="12">
    <location>
        <begin position="39"/>
        <end position="46"/>
    </location>
    <ligand>
        <name>ATP</name>
        <dbReference type="ChEBI" id="CHEBI:30616"/>
        <label>1</label>
    </ligand>
</feature>
<dbReference type="PROSITE" id="PS00211">
    <property type="entry name" value="ABC_TRANSPORTER_1"/>
    <property type="match status" value="1"/>
</dbReference>
<dbReference type="NCBIfam" id="TIGR03719">
    <property type="entry name" value="ABC_ABC_ChvD"/>
    <property type="match status" value="1"/>
</dbReference>
<evidence type="ECO:0000256" key="6">
    <source>
        <dbReference type="ARBA" id="ARBA00022741"/>
    </source>
</evidence>
<dbReference type="GO" id="GO:0019843">
    <property type="term" value="F:rRNA binding"/>
    <property type="evidence" value="ECO:0007669"/>
    <property type="project" value="UniProtKB-UniRule"/>
</dbReference>
<dbReference type="eggNOG" id="COG0488">
    <property type="taxonomic scope" value="Bacteria"/>
</dbReference>
<evidence type="ECO:0000256" key="1">
    <source>
        <dbReference type="ARBA" id="ARBA00005868"/>
    </source>
</evidence>
<dbReference type="InterPro" id="IPR017871">
    <property type="entry name" value="ABC_transporter-like_CS"/>
</dbReference>
<dbReference type="FunFam" id="3.40.50.300:FF:000011">
    <property type="entry name" value="Putative ABC transporter ATP-binding component"/>
    <property type="match status" value="1"/>
</dbReference>
<proteinExistence type="inferred from homology"/>
<dbReference type="PANTHER" id="PTHR43858">
    <property type="entry name" value="ENERGY-DEPENDENT TRANSLATIONAL THROTTLE PROTEIN ETTA"/>
    <property type="match status" value="1"/>
</dbReference>
<keyword evidence="11 12" id="KW-0648">Protein biosynthesis</keyword>
<dbReference type="GO" id="GO:0005524">
    <property type="term" value="F:ATP binding"/>
    <property type="evidence" value="ECO:0007669"/>
    <property type="project" value="UniProtKB-UniRule"/>
</dbReference>
<dbReference type="HOGENOM" id="CLU_000604_36_0_6"/>
<evidence type="ECO:0000256" key="10">
    <source>
        <dbReference type="ARBA" id="ARBA00022884"/>
    </source>
</evidence>
<evidence type="ECO:0000256" key="11">
    <source>
        <dbReference type="ARBA" id="ARBA00022917"/>
    </source>
</evidence>
<evidence type="ECO:0000256" key="5">
    <source>
        <dbReference type="ARBA" id="ARBA00022737"/>
    </source>
</evidence>
<feature type="region of interest" description="PtIM" evidence="12">
    <location>
        <begin position="242"/>
        <end position="322"/>
    </location>
</feature>
<dbReference type="PROSITE" id="PS50893">
    <property type="entry name" value="ABC_TRANSPORTER_2"/>
    <property type="match status" value="2"/>
</dbReference>
<comment type="catalytic activity">
    <reaction evidence="12">
        <text>ATP + H2O = ADP + phosphate + H(+)</text>
        <dbReference type="Rhea" id="RHEA:13065"/>
        <dbReference type="ChEBI" id="CHEBI:15377"/>
        <dbReference type="ChEBI" id="CHEBI:15378"/>
        <dbReference type="ChEBI" id="CHEBI:30616"/>
        <dbReference type="ChEBI" id="CHEBI:43474"/>
        <dbReference type="ChEBI" id="CHEBI:456216"/>
    </reaction>
</comment>
<dbReference type="EMBL" id="CP001614">
    <property type="protein sequence ID" value="ACR11544.1"/>
    <property type="molecule type" value="Genomic_DNA"/>
</dbReference>
<dbReference type="GO" id="GO:0016887">
    <property type="term" value="F:ATP hydrolysis activity"/>
    <property type="evidence" value="ECO:0007669"/>
    <property type="project" value="UniProtKB-UniRule"/>
</dbReference>
<evidence type="ECO:0000256" key="7">
    <source>
        <dbReference type="ARBA" id="ARBA00022801"/>
    </source>
</evidence>
<dbReference type="NCBIfam" id="NF008775">
    <property type="entry name" value="PRK11819.1"/>
    <property type="match status" value="1"/>
</dbReference>
<dbReference type="Pfam" id="PF12848">
    <property type="entry name" value="ABC_tran_Xtn"/>
    <property type="match status" value="1"/>
</dbReference>
<dbReference type="EC" id="3.6.1.-" evidence="12"/>
<evidence type="ECO:0000256" key="8">
    <source>
        <dbReference type="ARBA" id="ARBA00022840"/>
    </source>
</evidence>
<dbReference type="CDD" id="cd03221">
    <property type="entry name" value="ABCF_EF-3"/>
    <property type="match status" value="2"/>
</dbReference>
<keyword evidence="7 12" id="KW-0378">Hydrolase</keyword>
<protein>
    <recommendedName>
        <fullName evidence="12">Energy-dependent translational throttle protein EttA</fullName>
        <ecNumber evidence="12">3.6.1.-</ecNumber>
    </recommendedName>
    <alternativeName>
        <fullName evidence="12">Translational regulatory factor EttA</fullName>
    </alternativeName>
</protein>
<keyword evidence="6 12" id="KW-0547">Nucleotide-binding</keyword>
<dbReference type="SUPFAM" id="SSF52540">
    <property type="entry name" value="P-loop containing nucleoside triphosphate hydrolases"/>
    <property type="match status" value="2"/>
</dbReference>
<dbReference type="InterPro" id="IPR003439">
    <property type="entry name" value="ABC_transporter-like_ATP-bd"/>
</dbReference>
<sequence>MAQFVYTMNRVGKIVPPKREILKDISLSFFPGAKIGVLGLNGAGKSTLLRIMAGLDTDYIGEARPMPDIKVGYLPQEPHLNPDKDVRGNVEEGVQEAVDALNELNGIYAAYAEPDADFDDLAKKQARCEDIIQAWDAHNLDHTLEVAADALRLPPWDADVTKLSGGERRRVALCRLLLSRPDMLLLDEPTNHLDAESVYWLEQFLVNFSGTVVAITHDRYFLDNAAGWILELDRGRGIPYEGNYSTWLEQKEARLEQEKRAEASHLKAMKAELEWVRQNPKGRHAKNKARLARFEEMQSQEFQERNETNEIYIPPGERLGDKVIEFTNVSKGFGNEMLIDNLSFSIPKGAIVGIVGGNGAGKSTLFRMITGSETPDSGEIVVGDTVQVAYVEQGRENLEDDKTVWEAVSGGQDILKIGNYEVSSRAYVGRFNFKGTDQQKRVGELSGGERGRLHLANTLKQGANVLLLDEPSNDLDVETLRALEEAINAFPGCALIISHDRWFLDRVATHILAYEGESEVVFFEGDYTEYHQDFIKRKGDNAQPKRVKYKPLKS</sequence>
<evidence type="ECO:0000313" key="14">
    <source>
        <dbReference type="EMBL" id="ACR11544.1"/>
    </source>
</evidence>
<dbReference type="Proteomes" id="UP000009080">
    <property type="component" value="Chromosome"/>
</dbReference>
<feature type="domain" description="ABC transporter" evidence="13">
    <location>
        <begin position="6"/>
        <end position="259"/>
    </location>
</feature>
<dbReference type="InterPro" id="IPR032781">
    <property type="entry name" value="ABC_tran_Xtn"/>
</dbReference>
<keyword evidence="10 12" id="KW-0694">RNA-binding</keyword>
<organism evidence="14 15">
    <name type="scientific">Teredinibacter turnerae (strain ATCC 39867 / T7901)</name>
    <dbReference type="NCBI Taxonomy" id="377629"/>
    <lineage>
        <taxon>Bacteria</taxon>
        <taxon>Pseudomonadati</taxon>
        <taxon>Pseudomonadota</taxon>
        <taxon>Gammaproteobacteria</taxon>
        <taxon>Cellvibrionales</taxon>
        <taxon>Cellvibrionaceae</taxon>
        <taxon>Teredinibacter</taxon>
    </lineage>
</organism>
<dbReference type="FunFam" id="3.40.50.300:FF:000183">
    <property type="entry name" value="ABC transporter ATP-binding protein yjjK"/>
    <property type="match status" value="1"/>
</dbReference>
<evidence type="ECO:0000313" key="15">
    <source>
        <dbReference type="Proteomes" id="UP000009080"/>
    </source>
</evidence>
<comment type="domain">
    <text evidence="12">The P-site tRNA interaction motif (PtIM domain) probably interacts with the P-site tRNA(fMet) as well as the 23S rRNA.</text>
</comment>
<keyword evidence="15" id="KW-1185">Reference proteome</keyword>
<comment type="domain">
    <text evidence="12">The arm domain is inserted in the first ABC transporter domain. Probably contacts ribosomal protein L1.</text>
</comment>
<feature type="domain" description="ABC transporter" evidence="13">
    <location>
        <begin position="324"/>
        <end position="541"/>
    </location>
</feature>
<evidence type="ECO:0000256" key="12">
    <source>
        <dbReference type="HAMAP-Rule" id="MF_00847"/>
    </source>
</evidence>
<keyword evidence="4 12" id="KW-0699">rRNA-binding</keyword>
<keyword evidence="2 12" id="KW-0963">Cytoplasm</keyword>
<evidence type="ECO:0000256" key="9">
    <source>
        <dbReference type="ARBA" id="ARBA00022845"/>
    </source>
</evidence>
<keyword evidence="5 12" id="KW-0677">Repeat</keyword>
<dbReference type="GO" id="GO:0043022">
    <property type="term" value="F:ribosome binding"/>
    <property type="evidence" value="ECO:0007669"/>
    <property type="project" value="UniProtKB-UniRule"/>
</dbReference>
<dbReference type="GeneID" id="58411016"/>
<evidence type="ECO:0000259" key="13">
    <source>
        <dbReference type="PROSITE" id="PS50893"/>
    </source>
</evidence>
<dbReference type="OrthoDB" id="9762051at2"/>
<dbReference type="GO" id="GO:0006412">
    <property type="term" value="P:translation"/>
    <property type="evidence" value="ECO:0007669"/>
    <property type="project" value="UniProtKB-KW"/>
</dbReference>
<dbReference type="RefSeq" id="WP_015817656.1">
    <property type="nucleotide sequence ID" value="NC_012997.1"/>
</dbReference>
<dbReference type="KEGG" id="ttu:TERTU_3709"/>
<dbReference type="InterPro" id="IPR003593">
    <property type="entry name" value="AAA+_ATPase"/>
</dbReference>
<comment type="subunit">
    <text evidence="12">Monomer. Probably contacts ribosomal proteins L1, L5, L33 and S7, the 16S and 23S rRNA and the P-site containing tRNA(fMet).</text>
</comment>
<feature type="region of interest" description="Arm" evidence="12">
    <location>
        <begin position="95"/>
        <end position="139"/>
    </location>
</feature>
<comment type="subcellular location">
    <subcellularLocation>
        <location evidence="12">Cytoplasm</location>
    </subcellularLocation>
    <text evidence="12">Associates with ribosomes and polysomes.</text>
</comment>
<evidence type="ECO:0000256" key="4">
    <source>
        <dbReference type="ARBA" id="ARBA00022730"/>
    </source>
</evidence>
<dbReference type="GO" id="GO:0005737">
    <property type="term" value="C:cytoplasm"/>
    <property type="evidence" value="ECO:0007669"/>
    <property type="project" value="UniProtKB-SubCell"/>
</dbReference>
<dbReference type="STRING" id="377629.TERTU_3709"/>
<name>C5BS93_TERTT</name>
<dbReference type="Pfam" id="PF00005">
    <property type="entry name" value="ABC_tran"/>
    <property type="match status" value="2"/>
</dbReference>
<dbReference type="SMART" id="SM00382">
    <property type="entry name" value="AAA"/>
    <property type="match status" value="2"/>
</dbReference>
<comment type="function">
    <text evidence="12">A translation factor that gates the progression of the 70S ribosomal initiation complex (IC, containing tRNA(fMet) in the P-site) into the translation elongation cycle by using a mechanism sensitive to the ATP/ADP ratio. Binds to the 70S ribosome E-site where it modulates the state of the translating ribosome during subunit translocation. ATP hydrolysis probably frees it from the ribosome, which can enter the elongation phase.</text>
</comment>
<reference evidence="14 15" key="1">
    <citation type="journal article" date="2009" name="PLoS ONE">
        <title>The complete genome of Teredinibacter turnerae T7901: an intracellular endosymbiont of marine wood-boring bivalves (shipworms).</title>
        <authorList>
            <person name="Yang J.C."/>
            <person name="Madupu R."/>
            <person name="Durkin A.S."/>
            <person name="Ekborg N.A."/>
            <person name="Pedamallu C.S."/>
            <person name="Hostetler J.B."/>
            <person name="Radune D."/>
            <person name="Toms B.S."/>
            <person name="Henrissat B."/>
            <person name="Coutinho P.M."/>
            <person name="Schwarz S."/>
            <person name="Field L."/>
            <person name="Trindade-Silva A.E."/>
            <person name="Soares C.A.G."/>
            <person name="Elshahawi S."/>
            <person name="Hanora A."/>
            <person name="Schmidt E.W."/>
            <person name="Haygood M.G."/>
            <person name="Posfai J."/>
            <person name="Benner J."/>
            <person name="Madinger C."/>
            <person name="Nove J."/>
            <person name="Anton B."/>
            <person name="Chaudhary K."/>
            <person name="Foster J."/>
            <person name="Holman A."/>
            <person name="Kumar S."/>
            <person name="Lessard P.A."/>
            <person name="Luyten Y.A."/>
            <person name="Slatko B."/>
            <person name="Wood N."/>
            <person name="Wu B."/>
            <person name="Teplitski M."/>
            <person name="Mougous J.D."/>
            <person name="Ward N."/>
            <person name="Eisen J.A."/>
            <person name="Badger J.H."/>
            <person name="Distel D.L."/>
        </authorList>
    </citation>
    <scope>NUCLEOTIDE SEQUENCE [LARGE SCALE GENOMIC DNA]</scope>
    <source>
        <strain evidence="15">ATCC 39867 / T7901</strain>
    </source>
</reference>
<dbReference type="PANTHER" id="PTHR43858:SF1">
    <property type="entry name" value="ABC TRANSPORTER-RELATED PROTEIN"/>
    <property type="match status" value="1"/>
</dbReference>
<dbReference type="Gene3D" id="3.40.50.300">
    <property type="entry name" value="P-loop containing nucleotide triphosphate hydrolases"/>
    <property type="match status" value="2"/>
</dbReference>
<evidence type="ECO:0000256" key="3">
    <source>
        <dbReference type="ARBA" id="ARBA00022555"/>
    </source>
</evidence>
<dbReference type="GO" id="GO:0045900">
    <property type="term" value="P:negative regulation of translational elongation"/>
    <property type="evidence" value="ECO:0007669"/>
    <property type="project" value="UniProtKB-UniRule"/>
</dbReference>
<accession>C5BS93</accession>
<keyword evidence="8 12" id="KW-0067">ATP-binding</keyword>
<keyword evidence="3 12" id="KW-0820">tRNA-binding</keyword>
<dbReference type="InterPro" id="IPR022374">
    <property type="entry name" value="EttA"/>
</dbReference>
<evidence type="ECO:0000256" key="2">
    <source>
        <dbReference type="ARBA" id="ARBA00022490"/>
    </source>
</evidence>
<gene>
    <name evidence="12" type="primary">ettA</name>
    <name evidence="14" type="ordered locus">TERTU_3709</name>
</gene>
<feature type="binding site" evidence="12">
    <location>
        <begin position="356"/>
        <end position="363"/>
    </location>
    <ligand>
        <name>ATP</name>
        <dbReference type="ChEBI" id="CHEBI:30616"/>
        <label>2</label>
    </ligand>
</feature>
<dbReference type="InterPro" id="IPR027417">
    <property type="entry name" value="P-loop_NTPase"/>
</dbReference>
<keyword evidence="9 12" id="KW-0810">Translation regulation</keyword>
<dbReference type="HAMAP" id="MF_00847">
    <property type="entry name" value="EttA"/>
    <property type="match status" value="1"/>
</dbReference>
<dbReference type="AlphaFoldDB" id="C5BS93"/>
<dbReference type="GO" id="GO:0000049">
    <property type="term" value="F:tRNA binding"/>
    <property type="evidence" value="ECO:0007669"/>
    <property type="project" value="UniProtKB-UniRule"/>
</dbReference>